<dbReference type="AlphaFoldDB" id="A0A2M3ZM38"/>
<proteinExistence type="predicted"/>
<sequence>MNSLSPELVTSIIMLLLFAGVVVISAHHQNTRGLQFKVPFVPYIPALSIFCNIELMVHLSFLTWLRFFIWLSIGMLVYFLYGIHNSKEGELGTSYSMLMSTNEAIRGWGATSTALGGGSKVTVTKIIKGRISRKTTAGGDRQAIVDDDDDDDS</sequence>
<dbReference type="EMBL" id="GGFM01008769">
    <property type="protein sequence ID" value="MBW29520.1"/>
    <property type="molecule type" value="Transcribed_RNA"/>
</dbReference>
<feature type="domain" description="Cationic amino acid transporter C-terminal" evidence="3">
    <location>
        <begin position="36"/>
        <end position="86"/>
    </location>
</feature>
<feature type="transmembrane region" description="Helical" evidence="2">
    <location>
        <begin position="38"/>
        <end position="57"/>
    </location>
</feature>
<evidence type="ECO:0000256" key="1">
    <source>
        <dbReference type="ARBA" id="ARBA00022448"/>
    </source>
</evidence>
<dbReference type="PANTHER" id="PTHR43243:SF4">
    <property type="entry name" value="CATIONIC AMINO ACID TRANSPORTER 4"/>
    <property type="match status" value="1"/>
</dbReference>
<dbReference type="PANTHER" id="PTHR43243">
    <property type="entry name" value="INNER MEMBRANE TRANSPORTER YGJI-RELATED"/>
    <property type="match status" value="1"/>
</dbReference>
<dbReference type="GO" id="GO:0015171">
    <property type="term" value="F:amino acid transmembrane transporter activity"/>
    <property type="evidence" value="ECO:0007669"/>
    <property type="project" value="TreeGrafter"/>
</dbReference>
<keyword evidence="1" id="KW-0813">Transport</keyword>
<name>A0A2M3ZM38_9DIPT</name>
<dbReference type="GO" id="GO:0005886">
    <property type="term" value="C:plasma membrane"/>
    <property type="evidence" value="ECO:0007669"/>
    <property type="project" value="TreeGrafter"/>
</dbReference>
<dbReference type="Gene3D" id="1.20.1740.10">
    <property type="entry name" value="Amino acid/polyamine transporter I"/>
    <property type="match status" value="1"/>
</dbReference>
<feature type="transmembrane region" description="Helical" evidence="2">
    <location>
        <begin position="63"/>
        <end position="81"/>
    </location>
</feature>
<protein>
    <submittedName>
        <fullName evidence="4">Putative cationic amino acid transporter</fullName>
    </submittedName>
</protein>
<keyword evidence="2" id="KW-0812">Transmembrane</keyword>
<feature type="transmembrane region" description="Helical" evidence="2">
    <location>
        <begin position="6"/>
        <end position="26"/>
    </location>
</feature>
<keyword evidence="2" id="KW-0472">Membrane</keyword>
<dbReference type="Pfam" id="PF13906">
    <property type="entry name" value="AA_permease_C"/>
    <property type="match status" value="1"/>
</dbReference>
<reference evidence="4" key="1">
    <citation type="submission" date="2018-01" db="EMBL/GenBank/DDBJ databases">
        <title>An insight into the sialome of Amazonian anophelines.</title>
        <authorList>
            <person name="Ribeiro J.M."/>
            <person name="Scarpassa V."/>
            <person name="Calvo E."/>
        </authorList>
    </citation>
    <scope>NUCLEOTIDE SEQUENCE</scope>
    <source>
        <tissue evidence="4">Salivary glands</tissue>
    </source>
</reference>
<keyword evidence="2" id="KW-1133">Transmembrane helix</keyword>
<dbReference type="InterPro" id="IPR029485">
    <property type="entry name" value="CAT_C"/>
</dbReference>
<evidence type="ECO:0000259" key="3">
    <source>
        <dbReference type="Pfam" id="PF13906"/>
    </source>
</evidence>
<organism evidence="4">
    <name type="scientific">Anopheles braziliensis</name>
    <dbReference type="NCBI Taxonomy" id="58242"/>
    <lineage>
        <taxon>Eukaryota</taxon>
        <taxon>Metazoa</taxon>
        <taxon>Ecdysozoa</taxon>
        <taxon>Arthropoda</taxon>
        <taxon>Hexapoda</taxon>
        <taxon>Insecta</taxon>
        <taxon>Pterygota</taxon>
        <taxon>Neoptera</taxon>
        <taxon>Endopterygota</taxon>
        <taxon>Diptera</taxon>
        <taxon>Nematocera</taxon>
        <taxon>Culicoidea</taxon>
        <taxon>Culicidae</taxon>
        <taxon>Anophelinae</taxon>
        <taxon>Anopheles</taxon>
    </lineage>
</organism>
<evidence type="ECO:0000313" key="4">
    <source>
        <dbReference type="EMBL" id="MBW29520.1"/>
    </source>
</evidence>
<accession>A0A2M3ZM38</accession>
<evidence type="ECO:0000256" key="2">
    <source>
        <dbReference type="SAM" id="Phobius"/>
    </source>
</evidence>